<evidence type="ECO:0000313" key="1">
    <source>
        <dbReference type="EMBL" id="KAK3593043.1"/>
    </source>
</evidence>
<reference evidence="1" key="1">
    <citation type="journal article" date="2021" name="Genome Biol. Evol.">
        <title>A High-Quality Reference Genome for a Parasitic Bivalve with Doubly Uniparental Inheritance (Bivalvia: Unionida).</title>
        <authorList>
            <person name="Smith C.H."/>
        </authorList>
    </citation>
    <scope>NUCLEOTIDE SEQUENCE</scope>
    <source>
        <strain evidence="1">CHS0354</strain>
    </source>
</reference>
<evidence type="ECO:0000313" key="2">
    <source>
        <dbReference type="Proteomes" id="UP001195483"/>
    </source>
</evidence>
<name>A0AAE0SJS2_9BIVA</name>
<reference evidence="1" key="2">
    <citation type="journal article" date="2021" name="Genome Biol. Evol.">
        <title>Developing a high-quality reference genome for a parasitic bivalve with doubly uniparental inheritance (Bivalvia: Unionida).</title>
        <authorList>
            <person name="Smith C.H."/>
        </authorList>
    </citation>
    <scope>NUCLEOTIDE SEQUENCE</scope>
    <source>
        <strain evidence="1">CHS0354</strain>
        <tissue evidence="1">Mantle</tissue>
    </source>
</reference>
<organism evidence="1 2">
    <name type="scientific">Potamilus streckersoni</name>
    <dbReference type="NCBI Taxonomy" id="2493646"/>
    <lineage>
        <taxon>Eukaryota</taxon>
        <taxon>Metazoa</taxon>
        <taxon>Spiralia</taxon>
        <taxon>Lophotrochozoa</taxon>
        <taxon>Mollusca</taxon>
        <taxon>Bivalvia</taxon>
        <taxon>Autobranchia</taxon>
        <taxon>Heteroconchia</taxon>
        <taxon>Palaeoheterodonta</taxon>
        <taxon>Unionida</taxon>
        <taxon>Unionoidea</taxon>
        <taxon>Unionidae</taxon>
        <taxon>Ambleminae</taxon>
        <taxon>Lampsilini</taxon>
        <taxon>Potamilus</taxon>
    </lineage>
</organism>
<reference evidence="1" key="3">
    <citation type="submission" date="2023-05" db="EMBL/GenBank/DDBJ databases">
        <authorList>
            <person name="Smith C.H."/>
        </authorList>
    </citation>
    <scope>NUCLEOTIDE SEQUENCE</scope>
    <source>
        <strain evidence="1">CHS0354</strain>
        <tissue evidence="1">Mantle</tissue>
    </source>
</reference>
<dbReference type="Proteomes" id="UP001195483">
    <property type="component" value="Unassembled WGS sequence"/>
</dbReference>
<comment type="caution">
    <text evidence="1">The sequence shown here is derived from an EMBL/GenBank/DDBJ whole genome shotgun (WGS) entry which is preliminary data.</text>
</comment>
<dbReference type="AlphaFoldDB" id="A0AAE0SJS2"/>
<accession>A0AAE0SJS2</accession>
<protein>
    <submittedName>
        <fullName evidence="1">Uncharacterized protein</fullName>
    </submittedName>
</protein>
<gene>
    <name evidence="1" type="ORF">CHS0354_007830</name>
</gene>
<dbReference type="EMBL" id="JAEAOA010000531">
    <property type="protein sequence ID" value="KAK3593043.1"/>
    <property type="molecule type" value="Genomic_DNA"/>
</dbReference>
<keyword evidence="2" id="KW-1185">Reference proteome</keyword>
<sequence>MHLYWFKLFGSSNVNDHFKIAKDRCNTAETDDDPSCAFIDFVNVGNLVADDALRLKDMFSSKSQGYDYYYDLYIGAWYLHPQIVKLGCVSPFKHLFEFLNSLRNLKSFDEYFDIKSLYDNINSKGLRQEIDRVCPVSSKEKICMIKTWTNIADTIGKFLTYVTRKQWQRSSSKLLKNTMQLYFYASQLQTLEWERSSGKQISAYRLSKVKIWVKEVSEDIFESLQINNIDNLLPLVELLPYTVHLPCDDTAEFLSMDRTICTFKSMIDSLAWYLARRNTTGNIKLISTTVDYEKFLQQRRFEQILNIGETTQSNLLLVAENLKSALKNNFGELSNYFQTLAEFDLKRVPIDIDYIDSQLDKYKKASEQSSKKLNSLMSKIIKAALLATIGDQVEAFLGFNFALSEILNPTHILFGGGSTKHTFDATREVSQAMVGVAKAASLKQAFDSLISEIKSEVSISPSSSLSSKLKGQINNFVELYSNYQPAVTKYDLRAIIAFWEKLVDEACGILDSTSGIVSSISNVIMTAQRDCPNAKVEVQILVTIYEEIYDFQFQLIDSLSDGMRAFISSQASKAINSDFDKAKHHTPDDPNLFKKLNLISALSMISCKISMLSAIDSYCDILSYTEWRLPLECIGPQTSVTSLLSRTKHICSISSEFLNIPTTPSKPGDKVFINLIDLYAGKTVAFKIPDSQWLIDHNWIPSFQKDDKIFVQRFEIYLPVVSMTDNRVHVEVEATVQNQLSPLDGTDFVISPRIILGFTYKEGKSRHLCRQDEIPNPYVDKCREMPNICPVTTGILK</sequence>
<proteinExistence type="predicted"/>